<feature type="transmembrane region" description="Helical" evidence="5">
    <location>
        <begin position="275"/>
        <end position="293"/>
    </location>
</feature>
<dbReference type="InterPro" id="IPR051533">
    <property type="entry name" value="WaaL-like"/>
</dbReference>
<gene>
    <name evidence="7" type="ORF">SAMN04488242_2265</name>
</gene>
<feature type="transmembrane region" description="Helical" evidence="5">
    <location>
        <begin position="134"/>
        <end position="150"/>
    </location>
</feature>
<dbReference type="GO" id="GO:0016020">
    <property type="term" value="C:membrane"/>
    <property type="evidence" value="ECO:0007669"/>
    <property type="project" value="UniProtKB-SubCell"/>
</dbReference>
<dbReference type="Pfam" id="PF04932">
    <property type="entry name" value="Wzy_C"/>
    <property type="match status" value="1"/>
</dbReference>
<name>A0A1G9LQK0_9ACTN</name>
<evidence type="ECO:0000256" key="5">
    <source>
        <dbReference type="SAM" id="Phobius"/>
    </source>
</evidence>
<dbReference type="AlphaFoldDB" id="A0A1G9LQK0"/>
<keyword evidence="4 5" id="KW-0472">Membrane</keyword>
<evidence type="ECO:0000313" key="7">
    <source>
        <dbReference type="EMBL" id="SDL64312.1"/>
    </source>
</evidence>
<evidence type="ECO:0000259" key="6">
    <source>
        <dbReference type="Pfam" id="PF04932"/>
    </source>
</evidence>
<keyword evidence="8" id="KW-1185">Reference proteome</keyword>
<feature type="transmembrane region" description="Helical" evidence="5">
    <location>
        <begin position="62"/>
        <end position="81"/>
    </location>
</feature>
<accession>A0A1G9LQK0</accession>
<feature type="transmembrane region" description="Helical" evidence="5">
    <location>
        <begin position="243"/>
        <end position="263"/>
    </location>
</feature>
<dbReference type="PANTHER" id="PTHR37422:SF13">
    <property type="entry name" value="LIPOPOLYSACCHARIDE BIOSYNTHESIS PROTEIN PA4999-RELATED"/>
    <property type="match status" value="1"/>
</dbReference>
<keyword evidence="7" id="KW-0436">Ligase</keyword>
<dbReference type="STRING" id="686624.SAMN04488242_2265"/>
<organism evidence="7 8">
    <name type="scientific">Tessaracoccus oleiagri</name>
    <dbReference type="NCBI Taxonomy" id="686624"/>
    <lineage>
        <taxon>Bacteria</taxon>
        <taxon>Bacillati</taxon>
        <taxon>Actinomycetota</taxon>
        <taxon>Actinomycetes</taxon>
        <taxon>Propionibacteriales</taxon>
        <taxon>Propionibacteriaceae</taxon>
        <taxon>Tessaracoccus</taxon>
    </lineage>
</organism>
<protein>
    <submittedName>
        <fullName evidence="7">O-antigen ligase like membrane protein</fullName>
    </submittedName>
</protein>
<dbReference type="OrthoDB" id="3734424at2"/>
<feature type="transmembrane region" description="Helical" evidence="5">
    <location>
        <begin position="162"/>
        <end position="180"/>
    </location>
</feature>
<evidence type="ECO:0000256" key="3">
    <source>
        <dbReference type="ARBA" id="ARBA00022989"/>
    </source>
</evidence>
<proteinExistence type="predicted"/>
<reference evidence="7 8" key="1">
    <citation type="submission" date="2016-10" db="EMBL/GenBank/DDBJ databases">
        <authorList>
            <person name="de Groot N.N."/>
        </authorList>
    </citation>
    <scope>NUCLEOTIDE SEQUENCE [LARGE SCALE GENOMIC DNA]</scope>
    <source>
        <strain evidence="7 8">CGMCC 1.9159</strain>
    </source>
</reference>
<evidence type="ECO:0000256" key="4">
    <source>
        <dbReference type="ARBA" id="ARBA00023136"/>
    </source>
</evidence>
<dbReference type="PANTHER" id="PTHR37422">
    <property type="entry name" value="TEICHURONIC ACID BIOSYNTHESIS PROTEIN TUAE"/>
    <property type="match status" value="1"/>
</dbReference>
<comment type="subcellular location">
    <subcellularLocation>
        <location evidence="1">Membrane</location>
        <topology evidence="1">Multi-pass membrane protein</topology>
    </subcellularLocation>
</comment>
<feature type="transmembrane region" description="Helical" evidence="5">
    <location>
        <begin position="37"/>
        <end position="55"/>
    </location>
</feature>
<dbReference type="RefSeq" id="WP_093252220.1">
    <property type="nucleotide sequence ID" value="NZ_FNGP01000004.1"/>
</dbReference>
<dbReference type="EMBL" id="FNGP01000004">
    <property type="protein sequence ID" value="SDL64312.1"/>
    <property type="molecule type" value="Genomic_DNA"/>
</dbReference>
<dbReference type="InterPro" id="IPR007016">
    <property type="entry name" value="O-antigen_ligase-rel_domated"/>
</dbReference>
<evidence type="ECO:0000313" key="8">
    <source>
        <dbReference type="Proteomes" id="UP000199475"/>
    </source>
</evidence>
<keyword evidence="2 5" id="KW-0812">Transmembrane</keyword>
<sequence length="331" mass="33147">MSERRAFPLFVACVGVWLVWASSALLRTGSPLDLGSPYLLSPLLLVAGVVAGRVAAELRHRLVVLAAVAGAGLWLLVAGSMYLNAQAAVGVQLVALAGLVLVTEPRGTRGAPGRAGLTAAVAAVGLLLAARSDAAATLALPLVVLVAVVARRGDGPRRRPVVAAAAGLLAIAAATVTWLGSLDSWPDGLAASSSLSAARHTLWGDAIALWRTQPLVGAGPGAFREYSALASSDPDLATVHSSVLQVGAELGLVGCVLFAAVLLSGLRLACLGSRAGSVVAVVAWTALGVHSVIDHLYEFPSVVLSAGAVLGWAGATGGRGTSVRRAAAPAG</sequence>
<keyword evidence="3 5" id="KW-1133">Transmembrane helix</keyword>
<dbReference type="Proteomes" id="UP000199475">
    <property type="component" value="Unassembled WGS sequence"/>
</dbReference>
<feature type="domain" description="O-antigen ligase-related" evidence="6">
    <location>
        <begin position="119"/>
        <end position="259"/>
    </location>
</feature>
<dbReference type="GO" id="GO:0016874">
    <property type="term" value="F:ligase activity"/>
    <property type="evidence" value="ECO:0007669"/>
    <property type="project" value="UniProtKB-KW"/>
</dbReference>
<evidence type="ECO:0000256" key="1">
    <source>
        <dbReference type="ARBA" id="ARBA00004141"/>
    </source>
</evidence>
<evidence type="ECO:0000256" key="2">
    <source>
        <dbReference type="ARBA" id="ARBA00022692"/>
    </source>
</evidence>